<dbReference type="STRING" id="456900.A0A151IM42"/>
<reference evidence="2 3" key="1">
    <citation type="submission" date="2016-03" db="EMBL/GenBank/DDBJ databases">
        <title>Cyphomyrmex costatus WGS genome.</title>
        <authorList>
            <person name="Nygaard S."/>
            <person name="Hu H."/>
            <person name="Boomsma J."/>
            <person name="Zhang G."/>
        </authorList>
    </citation>
    <scope>NUCLEOTIDE SEQUENCE [LARGE SCALE GENOMIC DNA]</scope>
    <source>
        <strain evidence="2">MS0001</strain>
        <tissue evidence="2">Whole body</tissue>
    </source>
</reference>
<organism evidence="2 3">
    <name type="scientific">Cyphomyrmex costatus</name>
    <dbReference type="NCBI Taxonomy" id="456900"/>
    <lineage>
        <taxon>Eukaryota</taxon>
        <taxon>Metazoa</taxon>
        <taxon>Ecdysozoa</taxon>
        <taxon>Arthropoda</taxon>
        <taxon>Hexapoda</taxon>
        <taxon>Insecta</taxon>
        <taxon>Pterygota</taxon>
        <taxon>Neoptera</taxon>
        <taxon>Endopterygota</taxon>
        <taxon>Hymenoptera</taxon>
        <taxon>Apocrita</taxon>
        <taxon>Aculeata</taxon>
        <taxon>Formicoidea</taxon>
        <taxon>Formicidae</taxon>
        <taxon>Myrmicinae</taxon>
        <taxon>Cyphomyrmex</taxon>
    </lineage>
</organism>
<proteinExistence type="predicted"/>
<keyword evidence="3" id="KW-1185">Reference proteome</keyword>
<sequence length="219" mass="24985">FDINLRIDAAFSYIGRGYSAIEQFSMFMNMHPFSQSTYDKYVKLLSVDVDNVTQNFIHESRHLVKAAYKENKNSEQEEVQNIAVSFDGSWPTRGHKSRHGIGCVIDVETGFAIDFDIMSKYCEMCTKVAAELGENSPEFEIWQEGHVGSCQNNHTGSSGAMETAVAEIIWKRSQEYGFRYTTMLSDGDSKTFSHLQNLNIYGQKYEIKKEECINHVGKR</sequence>
<feature type="domain" description="Mutator-like transposase" evidence="1">
    <location>
        <begin position="1"/>
        <end position="219"/>
    </location>
</feature>
<gene>
    <name evidence="2" type="ORF">ALC62_03128</name>
</gene>
<dbReference type="AlphaFoldDB" id="A0A151IM42"/>
<protein>
    <recommendedName>
        <fullName evidence="1">Mutator-like transposase domain-containing protein</fullName>
    </recommendedName>
</protein>
<dbReference type="Pfam" id="PF20700">
    <property type="entry name" value="Mutator"/>
    <property type="match status" value="1"/>
</dbReference>
<accession>A0A151IM42</accession>
<dbReference type="Proteomes" id="UP000078542">
    <property type="component" value="Unassembled WGS sequence"/>
</dbReference>
<name>A0A151IM42_9HYME</name>
<dbReference type="PANTHER" id="PTHR31751">
    <property type="entry name" value="SI:CH211-108C17.2-RELATED-RELATED"/>
    <property type="match status" value="1"/>
</dbReference>
<dbReference type="InterPro" id="IPR049012">
    <property type="entry name" value="Mutator_transp_dom"/>
</dbReference>
<evidence type="ECO:0000313" key="3">
    <source>
        <dbReference type="Proteomes" id="UP000078542"/>
    </source>
</evidence>
<evidence type="ECO:0000259" key="1">
    <source>
        <dbReference type="Pfam" id="PF20700"/>
    </source>
</evidence>
<feature type="non-terminal residue" evidence="2">
    <location>
        <position position="1"/>
    </location>
</feature>
<dbReference type="EMBL" id="KQ977077">
    <property type="protein sequence ID" value="KYN05934.1"/>
    <property type="molecule type" value="Genomic_DNA"/>
</dbReference>
<evidence type="ECO:0000313" key="2">
    <source>
        <dbReference type="EMBL" id="KYN05934.1"/>
    </source>
</evidence>